<dbReference type="InterPro" id="IPR001034">
    <property type="entry name" value="DeoR_HTH"/>
</dbReference>
<dbReference type="Proteomes" id="UP000642125">
    <property type="component" value="Unassembled WGS sequence"/>
</dbReference>
<keyword evidence="4" id="KW-0238">DNA-binding</keyword>
<dbReference type="EMBL" id="BONO01000007">
    <property type="protein sequence ID" value="GIG35873.1"/>
    <property type="molecule type" value="Genomic_DNA"/>
</dbReference>
<name>A0A919U2B1_9CELL</name>
<feature type="domain" description="HTH deoR-type" evidence="8">
    <location>
        <begin position="6"/>
        <end position="61"/>
    </location>
</feature>
<evidence type="ECO:0000313" key="9">
    <source>
        <dbReference type="EMBL" id="GIG35873.1"/>
    </source>
</evidence>
<evidence type="ECO:0000256" key="6">
    <source>
        <dbReference type="ARBA" id="ARBA00024937"/>
    </source>
</evidence>
<dbReference type="AlphaFoldDB" id="A0A919U2B1"/>
<dbReference type="InterPro" id="IPR037171">
    <property type="entry name" value="NagB/RpiA_transferase-like"/>
</dbReference>
<organism evidence="9 10">
    <name type="scientific">Cellulomonas pakistanensis</name>
    <dbReference type="NCBI Taxonomy" id="992287"/>
    <lineage>
        <taxon>Bacteria</taxon>
        <taxon>Bacillati</taxon>
        <taxon>Actinomycetota</taxon>
        <taxon>Actinomycetes</taxon>
        <taxon>Micrococcales</taxon>
        <taxon>Cellulomonadaceae</taxon>
        <taxon>Cellulomonas</taxon>
    </lineage>
</organism>
<evidence type="ECO:0000256" key="7">
    <source>
        <dbReference type="SAM" id="MobiDB-lite"/>
    </source>
</evidence>
<dbReference type="InterPro" id="IPR036388">
    <property type="entry name" value="WH-like_DNA-bd_sf"/>
</dbReference>
<evidence type="ECO:0000256" key="3">
    <source>
        <dbReference type="ARBA" id="ARBA00023015"/>
    </source>
</evidence>
<evidence type="ECO:0000256" key="4">
    <source>
        <dbReference type="ARBA" id="ARBA00023125"/>
    </source>
</evidence>
<evidence type="ECO:0000256" key="5">
    <source>
        <dbReference type="ARBA" id="ARBA00023163"/>
    </source>
</evidence>
<dbReference type="SMART" id="SM00420">
    <property type="entry name" value="HTH_DEOR"/>
    <property type="match status" value="1"/>
</dbReference>
<sequence>MRYTAAPRRRDELLRRLEESGYVSSSTAAAELGVSEMTIRRDLGQLAAEGRVRRVVGGASLVDGSAAPPFELRRTEAAREKDAIARAALPLLEDAGVVALDAGTTVATLARRLPQGLTVVTHSVPVITACTGRDDLEVVALGGTFHRATRSFAGPATRAGLADLAVDVAVLSATAAGPGGAYSADPWDADTKRAMAAIADRVVLLLDHRKLEARAPMRVLGLDEAHAVVVDDQVTPAQLAMLRERCERVVVARAAEPGTPEPAGAAAPDLAARRVPGSAVP</sequence>
<dbReference type="PROSITE" id="PS00894">
    <property type="entry name" value="HTH_DEOR_1"/>
    <property type="match status" value="1"/>
</dbReference>
<keyword evidence="5" id="KW-0804">Transcription</keyword>
<dbReference type="Pfam" id="PF08220">
    <property type="entry name" value="HTH_DeoR"/>
    <property type="match status" value="1"/>
</dbReference>
<dbReference type="InterPro" id="IPR036390">
    <property type="entry name" value="WH_DNA-bd_sf"/>
</dbReference>
<dbReference type="PANTHER" id="PTHR30363">
    <property type="entry name" value="HTH-TYPE TRANSCRIPTIONAL REGULATOR SRLR-RELATED"/>
    <property type="match status" value="1"/>
</dbReference>
<keyword evidence="3" id="KW-0805">Transcription regulation</keyword>
<keyword evidence="2" id="KW-0678">Repressor</keyword>
<dbReference type="Pfam" id="PF00455">
    <property type="entry name" value="DeoRC"/>
    <property type="match status" value="1"/>
</dbReference>
<dbReference type="PROSITE" id="PS51000">
    <property type="entry name" value="HTH_DEOR_2"/>
    <property type="match status" value="1"/>
</dbReference>
<proteinExistence type="predicted"/>
<reference evidence="9" key="1">
    <citation type="submission" date="2021-01" db="EMBL/GenBank/DDBJ databases">
        <title>Whole genome shotgun sequence of Cellulomonas pakistanensis NBRC 110800.</title>
        <authorList>
            <person name="Komaki H."/>
            <person name="Tamura T."/>
        </authorList>
    </citation>
    <scope>NUCLEOTIDE SEQUENCE</scope>
    <source>
        <strain evidence="9">NBRC 110800</strain>
    </source>
</reference>
<evidence type="ECO:0000256" key="2">
    <source>
        <dbReference type="ARBA" id="ARBA00022491"/>
    </source>
</evidence>
<feature type="region of interest" description="Disordered" evidence="7">
    <location>
        <begin position="257"/>
        <end position="281"/>
    </location>
</feature>
<dbReference type="GO" id="GO:0003677">
    <property type="term" value="F:DNA binding"/>
    <property type="evidence" value="ECO:0007669"/>
    <property type="project" value="UniProtKB-KW"/>
</dbReference>
<dbReference type="SMART" id="SM01134">
    <property type="entry name" value="DeoRC"/>
    <property type="match status" value="1"/>
</dbReference>
<dbReference type="InterPro" id="IPR050313">
    <property type="entry name" value="Carb_Metab_HTH_regulators"/>
</dbReference>
<dbReference type="PRINTS" id="PR00037">
    <property type="entry name" value="HTHLACR"/>
</dbReference>
<keyword evidence="10" id="KW-1185">Reference proteome</keyword>
<dbReference type="PANTHER" id="PTHR30363:SF4">
    <property type="entry name" value="GLYCEROL-3-PHOSPHATE REGULON REPRESSOR"/>
    <property type="match status" value="1"/>
</dbReference>
<comment type="caution">
    <text evidence="9">The sequence shown here is derived from an EMBL/GenBank/DDBJ whole genome shotgun (WGS) entry which is preliminary data.</text>
</comment>
<protein>
    <recommendedName>
        <fullName evidence="1">Lactose phosphotransferase system repressor</fullName>
    </recommendedName>
</protein>
<dbReference type="InterPro" id="IPR018356">
    <property type="entry name" value="Tscrpt_reg_HTH_DeoR_CS"/>
</dbReference>
<evidence type="ECO:0000313" key="10">
    <source>
        <dbReference type="Proteomes" id="UP000642125"/>
    </source>
</evidence>
<dbReference type="SUPFAM" id="SSF100950">
    <property type="entry name" value="NagB/RpiA/CoA transferase-like"/>
    <property type="match status" value="1"/>
</dbReference>
<dbReference type="SUPFAM" id="SSF46785">
    <property type="entry name" value="Winged helix' DNA-binding domain"/>
    <property type="match status" value="1"/>
</dbReference>
<feature type="compositionally biased region" description="Low complexity" evidence="7">
    <location>
        <begin position="257"/>
        <end position="270"/>
    </location>
</feature>
<evidence type="ECO:0000256" key="1">
    <source>
        <dbReference type="ARBA" id="ARBA00021390"/>
    </source>
</evidence>
<dbReference type="Gene3D" id="1.10.10.10">
    <property type="entry name" value="Winged helix-like DNA-binding domain superfamily/Winged helix DNA-binding domain"/>
    <property type="match status" value="1"/>
</dbReference>
<gene>
    <name evidence="9" type="primary">fruR_2</name>
    <name evidence="9" type="ORF">Cpa01nite_12540</name>
</gene>
<dbReference type="GO" id="GO:0003700">
    <property type="term" value="F:DNA-binding transcription factor activity"/>
    <property type="evidence" value="ECO:0007669"/>
    <property type="project" value="InterPro"/>
</dbReference>
<evidence type="ECO:0000259" key="8">
    <source>
        <dbReference type="PROSITE" id="PS51000"/>
    </source>
</evidence>
<comment type="function">
    <text evidence="6">Repressor of the lactose catabolism operon. Galactose-6-phosphate is the inducer.</text>
</comment>
<accession>A0A919U2B1</accession>
<dbReference type="InterPro" id="IPR014036">
    <property type="entry name" value="DeoR-like_C"/>
</dbReference>